<comment type="caution">
    <text evidence="1">The sequence shown here is derived from an EMBL/GenBank/DDBJ whole genome shotgun (WGS) entry which is preliminary data.</text>
</comment>
<organism evidence="1 2">
    <name type="scientific">Frankliniella fusca</name>
    <dbReference type="NCBI Taxonomy" id="407009"/>
    <lineage>
        <taxon>Eukaryota</taxon>
        <taxon>Metazoa</taxon>
        <taxon>Ecdysozoa</taxon>
        <taxon>Arthropoda</taxon>
        <taxon>Hexapoda</taxon>
        <taxon>Insecta</taxon>
        <taxon>Pterygota</taxon>
        <taxon>Neoptera</taxon>
        <taxon>Paraneoptera</taxon>
        <taxon>Thysanoptera</taxon>
        <taxon>Terebrantia</taxon>
        <taxon>Thripoidea</taxon>
        <taxon>Thripidae</taxon>
        <taxon>Frankliniella</taxon>
    </lineage>
</organism>
<accession>A0AAE1LCZ2</accession>
<evidence type="ECO:0000313" key="2">
    <source>
        <dbReference type="Proteomes" id="UP001219518"/>
    </source>
</evidence>
<evidence type="ECO:0000313" key="1">
    <source>
        <dbReference type="EMBL" id="KAK3915063.1"/>
    </source>
</evidence>
<keyword evidence="2" id="KW-1185">Reference proteome</keyword>
<dbReference type="AlphaFoldDB" id="A0AAE1LCZ2"/>
<reference evidence="1" key="2">
    <citation type="journal article" date="2023" name="BMC Genomics">
        <title>Pest status, molecular evolution, and epigenetic factors derived from the genome assembly of Frankliniella fusca, a thysanopteran phytovirus vector.</title>
        <authorList>
            <person name="Catto M.A."/>
            <person name="Labadie P.E."/>
            <person name="Jacobson A.L."/>
            <person name="Kennedy G.G."/>
            <person name="Srinivasan R."/>
            <person name="Hunt B.G."/>
        </authorList>
    </citation>
    <scope>NUCLEOTIDE SEQUENCE</scope>
    <source>
        <strain evidence="1">PL_HMW_Pooled</strain>
    </source>
</reference>
<proteinExistence type="predicted"/>
<dbReference type="Proteomes" id="UP001219518">
    <property type="component" value="Unassembled WGS sequence"/>
</dbReference>
<sequence>MSFLHNASAEALRTELDLWAIPPTQTVLEGGQWTPYKPITSIDQSNTVEFCVPGTGHEYIDPAHTLLQIRGKIVDPQDLDFVSDDKNEATPINYLLHSLWITSNHSWRMTHRPRTLTCQCECGTKTQQGIWMSSNHKTIRD</sequence>
<reference evidence="1" key="1">
    <citation type="submission" date="2021-07" db="EMBL/GenBank/DDBJ databases">
        <authorList>
            <person name="Catto M.A."/>
            <person name="Jacobson A."/>
            <person name="Kennedy G."/>
            <person name="Labadie P."/>
            <person name="Hunt B.G."/>
            <person name="Srinivasan R."/>
        </authorList>
    </citation>
    <scope>NUCLEOTIDE SEQUENCE</scope>
    <source>
        <strain evidence="1">PL_HMW_Pooled</strain>
        <tissue evidence="1">Head</tissue>
    </source>
</reference>
<name>A0AAE1LCZ2_9NEOP</name>
<protein>
    <submittedName>
        <fullName evidence="1">Acyl-CoA ligase AFT1-1</fullName>
    </submittedName>
</protein>
<dbReference type="GO" id="GO:0016874">
    <property type="term" value="F:ligase activity"/>
    <property type="evidence" value="ECO:0007669"/>
    <property type="project" value="UniProtKB-KW"/>
</dbReference>
<dbReference type="EMBL" id="JAHWGI010000402">
    <property type="protein sequence ID" value="KAK3915063.1"/>
    <property type="molecule type" value="Genomic_DNA"/>
</dbReference>
<gene>
    <name evidence="1" type="ORF">KUF71_024340</name>
</gene>
<keyword evidence="1" id="KW-0436">Ligase</keyword>